<dbReference type="PROSITE" id="PS50125">
    <property type="entry name" value="GUANYLATE_CYCLASE_2"/>
    <property type="match status" value="1"/>
</dbReference>
<dbReference type="PANTHER" id="PTHR43081:SF1">
    <property type="entry name" value="ADENYLATE CYCLASE, TERMINAL-DIFFERENTIATION SPECIFIC"/>
    <property type="match status" value="1"/>
</dbReference>
<evidence type="ECO:0000313" key="4">
    <source>
        <dbReference type="Proteomes" id="UP000239772"/>
    </source>
</evidence>
<dbReference type="GO" id="GO:0035556">
    <property type="term" value="P:intracellular signal transduction"/>
    <property type="evidence" value="ECO:0007669"/>
    <property type="project" value="InterPro"/>
</dbReference>
<gene>
    <name evidence="3" type="ORF">SLNSH_17290</name>
</gene>
<accession>A0A2T1HPW0</accession>
<dbReference type="Pfam" id="PF00211">
    <property type="entry name" value="Guanylate_cyc"/>
    <property type="match status" value="1"/>
</dbReference>
<dbReference type="EMBL" id="PVZS01000021">
    <property type="protein sequence ID" value="PSC03702.1"/>
    <property type="molecule type" value="Genomic_DNA"/>
</dbReference>
<dbReference type="AlphaFoldDB" id="A0A2T1HPW0"/>
<dbReference type="Pfam" id="PF05226">
    <property type="entry name" value="CHASE2"/>
    <property type="match status" value="1"/>
</dbReference>
<dbReference type="Gene3D" id="3.30.70.1230">
    <property type="entry name" value="Nucleotide cyclase"/>
    <property type="match status" value="1"/>
</dbReference>
<dbReference type="SUPFAM" id="SSF55073">
    <property type="entry name" value="Nucleotide cyclase"/>
    <property type="match status" value="1"/>
</dbReference>
<dbReference type="Proteomes" id="UP000239772">
    <property type="component" value="Unassembled WGS sequence"/>
</dbReference>
<sequence length="704" mass="74073">MITPPSRILERRADVPLRLWIGRLADAVAIAVPLAIGISLCLVEPQPLKAVRDILFDRYQQLAPRSWDAQAPVQIVDIDDESLARLGQWPWPRDRIAKLIATLRDAGAATVVLDMLLAEPDRTSPERALSELPPLPERDALISALASLAPSHDQTLADALRSTGAVVGTVLTDASFQKPPVLSGLAIAGDDPRPSLPAFKGAIAPLPRLSDAAKGVGALNWIPDRDLVVRTAPLVFRVGTVVVPSLGLEALRVAAGAPSILIRSSKAGGLPGRGAAEMDAVRVGDLTIPTEASGAFRVRYAGPKPERHSPAWQALSGAAAPDRFRGKIVLIGSTAAALADTRATPLDAAAPGVDIHAEIIEQALSGISLQRPDWARGAEAAACLLLALSGWLFGRHLRPLGGALGSLALPVAAAAGSWFAFSDLGLLLDPTIPAATGALAYGAVTVLAYRSTEHARASVREAFGRYVAPVIVERLARDPSRLRLGGENREITVLFADLRGFSSLSERLSSEDVVHFLNTLHTPLTQAVLANSGAIDKYLGDGLMAIFNAPMDDHQHVHHACRAALDMQACLESVQADLPERIRAALEPGSLQLGVGIATGRANVGNIGSAMRFDYSAVGDVVNVAARLEELTKSFGVSIVVSEAVAIGAEGAFRCRPLGFGSLRGRAERVAIHALEGEAPERQPLRVGPRGPLGRRAISDGADD</sequence>
<protein>
    <submittedName>
        <fullName evidence="3">Adenylate/guanylate cyclase domain-containing protein</fullName>
    </submittedName>
</protein>
<dbReference type="SMART" id="SM01080">
    <property type="entry name" value="CHASE2"/>
    <property type="match status" value="1"/>
</dbReference>
<feature type="compositionally biased region" description="Low complexity" evidence="1">
    <location>
        <begin position="685"/>
        <end position="696"/>
    </location>
</feature>
<dbReference type="InterPro" id="IPR050697">
    <property type="entry name" value="Adenylyl/Guanylyl_Cyclase_3/4"/>
</dbReference>
<dbReference type="GO" id="GO:0006171">
    <property type="term" value="P:cAMP biosynthetic process"/>
    <property type="evidence" value="ECO:0007669"/>
    <property type="project" value="TreeGrafter"/>
</dbReference>
<proteinExistence type="predicted"/>
<dbReference type="InterPro" id="IPR029787">
    <property type="entry name" value="Nucleotide_cyclase"/>
</dbReference>
<dbReference type="SMART" id="SM00044">
    <property type="entry name" value="CYCc"/>
    <property type="match status" value="1"/>
</dbReference>
<name>A0A2T1HPW0_9HYPH</name>
<reference evidence="4" key="1">
    <citation type="submission" date="2018-03" db="EMBL/GenBank/DDBJ databases">
        <authorList>
            <person name="Sun L."/>
            <person name="Liu H."/>
            <person name="Chen W."/>
            <person name="Huang K."/>
            <person name="Liu W."/>
            <person name="Gao X."/>
        </authorList>
    </citation>
    <scope>NUCLEOTIDE SEQUENCE [LARGE SCALE GENOMIC DNA]</scope>
    <source>
        <strain evidence="4">SH9</strain>
    </source>
</reference>
<evidence type="ECO:0000259" key="2">
    <source>
        <dbReference type="PROSITE" id="PS50125"/>
    </source>
</evidence>
<dbReference type="RefSeq" id="WP_106338271.1">
    <property type="nucleotide sequence ID" value="NZ_PVZS01000021.1"/>
</dbReference>
<dbReference type="GO" id="GO:0004016">
    <property type="term" value="F:adenylate cyclase activity"/>
    <property type="evidence" value="ECO:0007669"/>
    <property type="project" value="UniProtKB-ARBA"/>
</dbReference>
<evidence type="ECO:0000313" key="3">
    <source>
        <dbReference type="EMBL" id="PSC03702.1"/>
    </source>
</evidence>
<dbReference type="InterPro" id="IPR001054">
    <property type="entry name" value="A/G_cyclase"/>
</dbReference>
<comment type="caution">
    <text evidence="3">The sequence shown here is derived from an EMBL/GenBank/DDBJ whole genome shotgun (WGS) entry which is preliminary data.</text>
</comment>
<keyword evidence="4" id="KW-1185">Reference proteome</keyword>
<evidence type="ECO:0000256" key="1">
    <source>
        <dbReference type="SAM" id="MobiDB-lite"/>
    </source>
</evidence>
<dbReference type="CDD" id="cd07302">
    <property type="entry name" value="CHD"/>
    <property type="match status" value="1"/>
</dbReference>
<feature type="region of interest" description="Disordered" evidence="1">
    <location>
        <begin position="681"/>
        <end position="704"/>
    </location>
</feature>
<dbReference type="InterPro" id="IPR007890">
    <property type="entry name" value="CHASE2"/>
</dbReference>
<organism evidence="3 4">
    <name type="scientific">Alsobacter soli</name>
    <dbReference type="NCBI Taxonomy" id="2109933"/>
    <lineage>
        <taxon>Bacteria</taxon>
        <taxon>Pseudomonadati</taxon>
        <taxon>Pseudomonadota</taxon>
        <taxon>Alphaproteobacteria</taxon>
        <taxon>Hyphomicrobiales</taxon>
        <taxon>Alsobacteraceae</taxon>
        <taxon>Alsobacter</taxon>
    </lineage>
</organism>
<dbReference type="PANTHER" id="PTHR43081">
    <property type="entry name" value="ADENYLATE CYCLASE, TERMINAL-DIFFERENTIATION SPECIFIC-RELATED"/>
    <property type="match status" value="1"/>
</dbReference>
<feature type="domain" description="Guanylate cyclase" evidence="2">
    <location>
        <begin position="492"/>
        <end position="629"/>
    </location>
</feature>